<accession>A0A8K0X784</accession>
<comment type="similarity">
    <text evidence="1">Belongs to the methyltransferase superfamily. LaeA methyltransferase family.</text>
</comment>
<organism evidence="3 4">
    <name type="scientific">Plectosphaerella cucumerina</name>
    <dbReference type="NCBI Taxonomy" id="40658"/>
    <lineage>
        <taxon>Eukaryota</taxon>
        <taxon>Fungi</taxon>
        <taxon>Dikarya</taxon>
        <taxon>Ascomycota</taxon>
        <taxon>Pezizomycotina</taxon>
        <taxon>Sordariomycetes</taxon>
        <taxon>Hypocreomycetidae</taxon>
        <taxon>Glomerellales</taxon>
        <taxon>Plectosphaerellaceae</taxon>
        <taxon>Plectosphaerella</taxon>
    </lineage>
</organism>
<gene>
    <name evidence="3" type="ORF">B0T11DRAFT_268839</name>
</gene>
<dbReference type="OrthoDB" id="2013972at2759"/>
<dbReference type="GO" id="GO:0032259">
    <property type="term" value="P:methylation"/>
    <property type="evidence" value="ECO:0007669"/>
    <property type="project" value="UniProtKB-KW"/>
</dbReference>
<proteinExistence type="inferred from homology"/>
<sequence>MCLDDEDETAAAITPDENQHPMDDMDSTYAGEADRVSLTSLTSSLLKGQVEGGRTYAIYGKEEYGLPMDEAELERIDMCHVKYCALIGKKKYLAPIGQPQRILDLGCGTGIWSIEMAEEFPGALVTGVDVAPTQPDWVPPNCHFEIDDIEQLWTWPDSFDFIYSRDLLLAIRDWPKLIDQTYKHLKPGGWVEFQAIIGVLGCDDDSIPEDSYLRKFSSTMEAGSTQFGASLSDPMRWKGWFDDRGFCNVTQRVFKLPFNPWAADPRLKILGAWEMENLLGGLEAMVSRMFQKGLGWTRDEVTVFLGHLKREVTDPGMHGYWPYCVVYAQRPPEG</sequence>
<reference evidence="3" key="1">
    <citation type="journal article" date="2021" name="Nat. Commun.">
        <title>Genetic determinants of endophytism in the Arabidopsis root mycobiome.</title>
        <authorList>
            <person name="Mesny F."/>
            <person name="Miyauchi S."/>
            <person name="Thiergart T."/>
            <person name="Pickel B."/>
            <person name="Atanasova L."/>
            <person name="Karlsson M."/>
            <person name="Huettel B."/>
            <person name="Barry K.W."/>
            <person name="Haridas S."/>
            <person name="Chen C."/>
            <person name="Bauer D."/>
            <person name="Andreopoulos W."/>
            <person name="Pangilinan J."/>
            <person name="LaButti K."/>
            <person name="Riley R."/>
            <person name="Lipzen A."/>
            <person name="Clum A."/>
            <person name="Drula E."/>
            <person name="Henrissat B."/>
            <person name="Kohler A."/>
            <person name="Grigoriev I.V."/>
            <person name="Martin F.M."/>
            <person name="Hacquard S."/>
        </authorList>
    </citation>
    <scope>NUCLEOTIDE SEQUENCE</scope>
    <source>
        <strain evidence="3">MPI-CAGE-AT-0016</strain>
    </source>
</reference>
<dbReference type="Gene3D" id="3.40.50.150">
    <property type="entry name" value="Vaccinia Virus protein VP39"/>
    <property type="match status" value="1"/>
</dbReference>
<dbReference type="PANTHER" id="PTHR43591:SF31">
    <property type="entry name" value="LAEA-LIKE, PUTATIVE (AFU_ORTHOLOGUE AFUA_8G01930)-RELATED"/>
    <property type="match status" value="1"/>
</dbReference>
<dbReference type="CDD" id="cd02440">
    <property type="entry name" value="AdoMet_MTases"/>
    <property type="match status" value="1"/>
</dbReference>
<dbReference type="AlphaFoldDB" id="A0A8K0X784"/>
<keyword evidence="3" id="KW-0489">Methyltransferase</keyword>
<evidence type="ECO:0000313" key="3">
    <source>
        <dbReference type="EMBL" id="KAH7374581.1"/>
    </source>
</evidence>
<dbReference type="PANTHER" id="PTHR43591">
    <property type="entry name" value="METHYLTRANSFERASE"/>
    <property type="match status" value="1"/>
</dbReference>
<feature type="region of interest" description="Disordered" evidence="2">
    <location>
        <begin position="1"/>
        <end position="28"/>
    </location>
</feature>
<evidence type="ECO:0000256" key="2">
    <source>
        <dbReference type="SAM" id="MobiDB-lite"/>
    </source>
</evidence>
<name>A0A8K0X784_9PEZI</name>
<keyword evidence="4" id="KW-1185">Reference proteome</keyword>
<dbReference type="InterPro" id="IPR029063">
    <property type="entry name" value="SAM-dependent_MTases_sf"/>
</dbReference>
<keyword evidence="3" id="KW-0808">Transferase</keyword>
<dbReference type="Proteomes" id="UP000813385">
    <property type="component" value="Unassembled WGS sequence"/>
</dbReference>
<protein>
    <submittedName>
        <fullName evidence="3">S-adenosyl-L-methionine-dependent methyltransferase</fullName>
    </submittedName>
</protein>
<dbReference type="SUPFAM" id="SSF53335">
    <property type="entry name" value="S-adenosyl-L-methionine-dependent methyltransferases"/>
    <property type="match status" value="1"/>
</dbReference>
<comment type="caution">
    <text evidence="3">The sequence shown here is derived from an EMBL/GenBank/DDBJ whole genome shotgun (WGS) entry which is preliminary data.</text>
</comment>
<dbReference type="GO" id="GO:0008168">
    <property type="term" value="F:methyltransferase activity"/>
    <property type="evidence" value="ECO:0007669"/>
    <property type="project" value="UniProtKB-KW"/>
</dbReference>
<dbReference type="Pfam" id="PF13489">
    <property type="entry name" value="Methyltransf_23"/>
    <property type="match status" value="1"/>
</dbReference>
<dbReference type="EMBL" id="JAGPXD010000001">
    <property type="protein sequence ID" value="KAH7374581.1"/>
    <property type="molecule type" value="Genomic_DNA"/>
</dbReference>
<evidence type="ECO:0000313" key="4">
    <source>
        <dbReference type="Proteomes" id="UP000813385"/>
    </source>
</evidence>
<evidence type="ECO:0000256" key="1">
    <source>
        <dbReference type="ARBA" id="ARBA00038158"/>
    </source>
</evidence>